<feature type="transmembrane region" description="Helical" evidence="5">
    <location>
        <begin position="104"/>
        <end position="120"/>
    </location>
</feature>
<feature type="transmembrane region" description="Helical" evidence="5">
    <location>
        <begin position="42"/>
        <end position="72"/>
    </location>
</feature>
<protein>
    <submittedName>
        <fullName evidence="6">DoxX family protein</fullName>
    </submittedName>
</protein>
<evidence type="ECO:0000256" key="4">
    <source>
        <dbReference type="ARBA" id="ARBA00023136"/>
    </source>
</evidence>
<reference evidence="6 7" key="1">
    <citation type="submission" date="2023-09" db="EMBL/GenBank/DDBJ databases">
        <title>Novel taxa isolated from Blanes Bay.</title>
        <authorList>
            <person name="Rey-Velasco X."/>
            <person name="Lucena T."/>
        </authorList>
    </citation>
    <scope>NUCLEOTIDE SEQUENCE [LARGE SCALE GENOMIC DNA]</scope>
    <source>
        <strain evidence="6 7">S334</strain>
    </source>
</reference>
<comment type="caution">
    <text evidence="6">The sequence shown here is derived from an EMBL/GenBank/DDBJ whole genome shotgun (WGS) entry which is preliminary data.</text>
</comment>
<feature type="transmembrane region" description="Helical" evidence="5">
    <location>
        <begin position="6"/>
        <end position="22"/>
    </location>
</feature>
<dbReference type="Pfam" id="PF13564">
    <property type="entry name" value="DoxX_2"/>
    <property type="match status" value="1"/>
</dbReference>
<dbReference type="Proteomes" id="UP001250656">
    <property type="component" value="Unassembled WGS sequence"/>
</dbReference>
<evidence type="ECO:0000313" key="6">
    <source>
        <dbReference type="EMBL" id="MDT7828515.1"/>
    </source>
</evidence>
<keyword evidence="3 5" id="KW-1133">Transmembrane helix</keyword>
<comment type="subcellular location">
    <subcellularLocation>
        <location evidence="1">Membrane</location>
        <topology evidence="1">Multi-pass membrane protein</topology>
    </subcellularLocation>
</comment>
<keyword evidence="2 5" id="KW-0812">Transmembrane</keyword>
<keyword evidence="7" id="KW-1185">Reference proteome</keyword>
<evidence type="ECO:0000256" key="3">
    <source>
        <dbReference type="ARBA" id="ARBA00022989"/>
    </source>
</evidence>
<gene>
    <name evidence="6" type="ORF">RQM65_07560</name>
</gene>
<keyword evidence="4 5" id="KW-0472">Membrane</keyword>
<dbReference type="InterPro" id="IPR032808">
    <property type="entry name" value="DoxX"/>
</dbReference>
<accession>A0ABU3L442</accession>
<sequence length="121" mass="13404">MDYVNIVLQLIVAISILNVWLIQYNKPTQWRGGNASNIMEEFAVYGLPSWSCYLVGALKVLAAIGLILAIWFPILLKPSATVLGVLLMGSVMMHVKIKDPIKKSIPALLFLAICIYLIFAN</sequence>
<evidence type="ECO:0000313" key="7">
    <source>
        <dbReference type="Proteomes" id="UP001250656"/>
    </source>
</evidence>
<dbReference type="RefSeq" id="WP_314013869.1">
    <property type="nucleotide sequence ID" value="NZ_JAVTTP010000001.1"/>
</dbReference>
<organism evidence="6 7">
    <name type="scientific">Pricia mediterranea</name>
    <dbReference type="NCBI Taxonomy" id="3076079"/>
    <lineage>
        <taxon>Bacteria</taxon>
        <taxon>Pseudomonadati</taxon>
        <taxon>Bacteroidota</taxon>
        <taxon>Flavobacteriia</taxon>
        <taxon>Flavobacteriales</taxon>
        <taxon>Flavobacteriaceae</taxon>
        <taxon>Pricia</taxon>
    </lineage>
</organism>
<dbReference type="EMBL" id="JAVTTP010000001">
    <property type="protein sequence ID" value="MDT7828515.1"/>
    <property type="molecule type" value="Genomic_DNA"/>
</dbReference>
<name>A0ABU3L442_9FLAO</name>
<proteinExistence type="predicted"/>
<evidence type="ECO:0000256" key="2">
    <source>
        <dbReference type="ARBA" id="ARBA00022692"/>
    </source>
</evidence>
<feature type="transmembrane region" description="Helical" evidence="5">
    <location>
        <begin position="78"/>
        <end position="97"/>
    </location>
</feature>
<evidence type="ECO:0000256" key="5">
    <source>
        <dbReference type="SAM" id="Phobius"/>
    </source>
</evidence>
<evidence type="ECO:0000256" key="1">
    <source>
        <dbReference type="ARBA" id="ARBA00004141"/>
    </source>
</evidence>